<feature type="region of interest" description="Disordered" evidence="1">
    <location>
        <begin position="77"/>
        <end position="100"/>
    </location>
</feature>
<geneLocation type="plasmid" evidence="2 3">
    <name>CFBP498_p224</name>
</geneLocation>
<evidence type="ECO:0000313" key="3">
    <source>
        <dbReference type="Proteomes" id="UP000515406"/>
    </source>
</evidence>
<dbReference type="Proteomes" id="UP000515406">
    <property type="component" value="Plasmid CFBP498_p224"/>
</dbReference>
<organism evidence="2 3">
    <name type="scientific">Xanthomonas hortorum pv. vitians</name>
    <dbReference type="NCBI Taxonomy" id="83224"/>
    <lineage>
        <taxon>Bacteria</taxon>
        <taxon>Pseudomonadati</taxon>
        <taxon>Pseudomonadota</taxon>
        <taxon>Gammaproteobacteria</taxon>
        <taxon>Lysobacterales</taxon>
        <taxon>Lysobacteraceae</taxon>
        <taxon>Xanthomonas</taxon>
    </lineage>
</organism>
<dbReference type="EMBL" id="LR828258">
    <property type="protein sequence ID" value="CAD0363713.1"/>
    <property type="molecule type" value="Genomic_DNA"/>
</dbReference>
<accession>A0A6V7FIY7</accession>
<evidence type="ECO:0000313" key="2">
    <source>
        <dbReference type="EMBL" id="CAD0363713.1"/>
    </source>
</evidence>
<keyword evidence="3" id="KW-1185">Reference proteome</keyword>
<dbReference type="EMBL" id="LR828258">
    <property type="protein sequence ID" value="CAD0363715.1"/>
    <property type="molecule type" value="Genomic_DNA"/>
</dbReference>
<keyword evidence="2" id="KW-0614">Plasmid</keyword>
<name>A0A6V7FIY7_9XANT</name>
<gene>
    <name evidence="2" type="ORF">CFBP498_49270</name>
</gene>
<dbReference type="AlphaFoldDB" id="A0A6V7FIY7"/>
<proteinExistence type="predicted"/>
<feature type="compositionally biased region" description="Polar residues" evidence="1">
    <location>
        <begin position="83"/>
        <end position="100"/>
    </location>
</feature>
<reference evidence="2 3" key="1">
    <citation type="submission" date="2020-07" db="EMBL/GenBank/DDBJ databases">
        <authorList>
            <person name="Pothier F. J."/>
        </authorList>
    </citation>
    <scope>NUCLEOTIDE SEQUENCE [LARGE SCALE GENOMIC DNA]</scope>
    <source>
        <strain evidence="2 3">CFBP 498</strain>
        <plasmid evidence="2 3">CFBP498_p224</plasmid>
    </source>
</reference>
<protein>
    <submittedName>
        <fullName evidence="2">Uncharacterized protein</fullName>
    </submittedName>
</protein>
<evidence type="ECO:0000256" key="1">
    <source>
        <dbReference type="SAM" id="MobiDB-lite"/>
    </source>
</evidence>
<sequence>MDHQGILWDAQQDKALVGLPPCRLRVIETPSDLHELPKRVFSSGTTSASNCSLASQHRANLQAAAVAVSYEIPTDVRQDQSLRRPQSSPCQCPRRTVSTSPSRPVWSNLPSFRVALWRIADDDTIVGLISVRLGSDHSSEPVRLMSPPRGKGTQYLHIDDLTDDDRAEIPKRRFS</sequence>